<dbReference type="SMART" id="SM00382">
    <property type="entry name" value="AAA"/>
    <property type="match status" value="1"/>
</dbReference>
<dbReference type="Gene3D" id="3.40.50.300">
    <property type="entry name" value="P-loop containing nucleotide triphosphate hydrolases"/>
    <property type="match status" value="1"/>
</dbReference>
<dbReference type="FunFam" id="3.40.50.300:FF:000133">
    <property type="entry name" value="Spermidine/putrescine import ATP-binding protein PotA"/>
    <property type="match status" value="1"/>
</dbReference>
<dbReference type="InterPro" id="IPR003593">
    <property type="entry name" value="AAA+_ATPase"/>
</dbReference>
<gene>
    <name evidence="5" type="ORF">SAMN05428998_11849</name>
</gene>
<dbReference type="InterPro" id="IPR050093">
    <property type="entry name" value="ABC_SmlMolc_Importer"/>
</dbReference>
<dbReference type="EMBL" id="FWZX01000018">
    <property type="protein sequence ID" value="SMF51540.1"/>
    <property type="molecule type" value="Genomic_DNA"/>
</dbReference>
<dbReference type="PANTHER" id="PTHR42781:SF4">
    <property type="entry name" value="SPERMIDINE_PUTRESCINE IMPORT ATP-BINDING PROTEIN POTA"/>
    <property type="match status" value="1"/>
</dbReference>
<reference evidence="5 6" key="1">
    <citation type="submission" date="2017-04" db="EMBL/GenBank/DDBJ databases">
        <authorList>
            <person name="Afonso C.L."/>
            <person name="Miller P.J."/>
            <person name="Scott M.A."/>
            <person name="Spackman E."/>
            <person name="Goraichik I."/>
            <person name="Dimitrov K.M."/>
            <person name="Suarez D.L."/>
            <person name="Swayne D.E."/>
        </authorList>
    </citation>
    <scope>NUCLEOTIDE SEQUENCE [LARGE SCALE GENOMIC DNA]</scope>
    <source>
        <strain evidence="5 6">USBA 355</strain>
    </source>
</reference>
<evidence type="ECO:0000256" key="2">
    <source>
        <dbReference type="ARBA" id="ARBA00022741"/>
    </source>
</evidence>
<dbReference type="InterPro" id="IPR027417">
    <property type="entry name" value="P-loop_NTPase"/>
</dbReference>
<dbReference type="AlphaFoldDB" id="A0A1Y6CE61"/>
<proteinExistence type="predicted"/>
<dbReference type="InterPro" id="IPR008995">
    <property type="entry name" value="Mo/tungstate-bd_C_term_dom"/>
</dbReference>
<dbReference type="PANTHER" id="PTHR42781">
    <property type="entry name" value="SPERMIDINE/PUTRESCINE IMPORT ATP-BINDING PROTEIN POTA"/>
    <property type="match status" value="1"/>
</dbReference>
<dbReference type="SUPFAM" id="SSF52540">
    <property type="entry name" value="P-loop containing nucleoside triphosphate hydrolases"/>
    <property type="match status" value="1"/>
</dbReference>
<dbReference type="SUPFAM" id="SSF50331">
    <property type="entry name" value="MOP-like"/>
    <property type="match status" value="1"/>
</dbReference>
<evidence type="ECO:0000256" key="1">
    <source>
        <dbReference type="ARBA" id="ARBA00022448"/>
    </source>
</evidence>
<accession>A0A1Y6CE61</accession>
<dbReference type="GO" id="GO:0005524">
    <property type="term" value="F:ATP binding"/>
    <property type="evidence" value="ECO:0007669"/>
    <property type="project" value="UniProtKB-KW"/>
</dbReference>
<dbReference type="GO" id="GO:0016887">
    <property type="term" value="F:ATP hydrolysis activity"/>
    <property type="evidence" value="ECO:0007669"/>
    <property type="project" value="InterPro"/>
</dbReference>
<dbReference type="RefSeq" id="WP_085124425.1">
    <property type="nucleotide sequence ID" value="NZ_FWZX01000018.1"/>
</dbReference>
<organism evidence="5 6">
    <name type="scientific">Tistlia consotensis USBA 355</name>
    <dbReference type="NCBI Taxonomy" id="560819"/>
    <lineage>
        <taxon>Bacteria</taxon>
        <taxon>Pseudomonadati</taxon>
        <taxon>Pseudomonadota</taxon>
        <taxon>Alphaproteobacteria</taxon>
        <taxon>Rhodospirillales</taxon>
        <taxon>Rhodovibrionaceae</taxon>
        <taxon>Tistlia</taxon>
    </lineage>
</organism>
<dbReference type="Proteomes" id="UP000192917">
    <property type="component" value="Unassembled WGS sequence"/>
</dbReference>
<evidence type="ECO:0000313" key="6">
    <source>
        <dbReference type="Proteomes" id="UP000192917"/>
    </source>
</evidence>
<dbReference type="PROSITE" id="PS00211">
    <property type="entry name" value="ABC_TRANSPORTER_1"/>
    <property type="match status" value="1"/>
</dbReference>
<protein>
    <submittedName>
        <fullName evidence="5">Spermidine/putrescine transport system ATP-binding protein</fullName>
    </submittedName>
</protein>
<evidence type="ECO:0000259" key="4">
    <source>
        <dbReference type="PROSITE" id="PS50893"/>
    </source>
</evidence>
<name>A0A1Y6CE61_9PROT</name>
<dbReference type="GO" id="GO:0015847">
    <property type="term" value="P:putrescine transport"/>
    <property type="evidence" value="ECO:0007669"/>
    <property type="project" value="UniProtKB-ARBA"/>
</dbReference>
<dbReference type="InterPro" id="IPR003439">
    <property type="entry name" value="ABC_transporter-like_ATP-bd"/>
</dbReference>
<keyword evidence="3 5" id="KW-0067">ATP-binding</keyword>
<dbReference type="Pfam" id="PF08402">
    <property type="entry name" value="TOBE_2"/>
    <property type="match status" value="1"/>
</dbReference>
<dbReference type="Pfam" id="PF00005">
    <property type="entry name" value="ABC_tran"/>
    <property type="match status" value="1"/>
</dbReference>
<sequence>MTLPVPPAVEFRAVTMRFGAVTAVESVSLPVEPGAYLVLLGPSGGGKTTLLNLLGGFLTPSAGQVLIEGREVTALPPARRPTTTVFQDYALFPHMTIEANVGFGLRMRRVGGAERARRVTAALELVGLADTARRKPHELSGGQRQRIALARALVVEPSVLLLDEPLGALDLGLRRQMQEELKAIQRRVGTTFVHVTHDQEEAMAIADEIVVMNRGRIEDRGTPERVYLRPRTRFSARFMGENNILEARAADAGVETALGRFPVAAAAGTLALSLRPEHLHLEPGAGRLAAGAATLEEASFFGTHHQGVARHESGLALRLRLPQQAAPRPGERLSLFLDPADLVPLAE</sequence>
<dbReference type="GO" id="GO:0022857">
    <property type="term" value="F:transmembrane transporter activity"/>
    <property type="evidence" value="ECO:0007669"/>
    <property type="project" value="InterPro"/>
</dbReference>
<dbReference type="STRING" id="560819.SAMN05428998_11849"/>
<dbReference type="InterPro" id="IPR013611">
    <property type="entry name" value="Transp-assoc_OB_typ2"/>
</dbReference>
<feature type="domain" description="ABC transporter" evidence="4">
    <location>
        <begin position="9"/>
        <end position="239"/>
    </location>
</feature>
<keyword evidence="1" id="KW-0813">Transport</keyword>
<keyword evidence="6" id="KW-1185">Reference proteome</keyword>
<dbReference type="PROSITE" id="PS50893">
    <property type="entry name" value="ABC_TRANSPORTER_2"/>
    <property type="match status" value="1"/>
</dbReference>
<dbReference type="InterPro" id="IPR017871">
    <property type="entry name" value="ABC_transporter-like_CS"/>
</dbReference>
<keyword evidence="2" id="KW-0547">Nucleotide-binding</keyword>
<dbReference type="GO" id="GO:0043190">
    <property type="term" value="C:ATP-binding cassette (ABC) transporter complex"/>
    <property type="evidence" value="ECO:0007669"/>
    <property type="project" value="InterPro"/>
</dbReference>
<evidence type="ECO:0000313" key="5">
    <source>
        <dbReference type="EMBL" id="SMF51540.1"/>
    </source>
</evidence>
<evidence type="ECO:0000256" key="3">
    <source>
        <dbReference type="ARBA" id="ARBA00022840"/>
    </source>
</evidence>